<dbReference type="SMART" id="SM00020">
    <property type="entry name" value="Tryp_SPc"/>
    <property type="match status" value="1"/>
</dbReference>
<dbReference type="InterPro" id="IPR001254">
    <property type="entry name" value="Trypsin_dom"/>
</dbReference>
<keyword evidence="3" id="KW-0720">Serine protease</keyword>
<dbReference type="CDD" id="cd00190">
    <property type="entry name" value="Tryp_SPc"/>
    <property type="match status" value="1"/>
</dbReference>
<keyword evidence="1" id="KW-0645">Protease</keyword>
<feature type="domain" description="Peptidase S1" evidence="6">
    <location>
        <begin position="10"/>
        <end position="255"/>
    </location>
</feature>
<feature type="chain" id="PRO_5012336390" description="Peptidase S1 domain-containing protein" evidence="5">
    <location>
        <begin position="18"/>
        <end position="256"/>
    </location>
</feature>
<evidence type="ECO:0000256" key="2">
    <source>
        <dbReference type="ARBA" id="ARBA00022801"/>
    </source>
</evidence>
<evidence type="ECO:0000256" key="5">
    <source>
        <dbReference type="SAM" id="SignalP"/>
    </source>
</evidence>
<dbReference type="Pfam" id="PF00089">
    <property type="entry name" value="Trypsin"/>
    <property type="match status" value="1"/>
</dbReference>
<dbReference type="PANTHER" id="PTHR24276:SF91">
    <property type="entry name" value="AT26814P-RELATED"/>
    <property type="match status" value="1"/>
</dbReference>
<accession>A0A2A4JTK1</accession>
<dbReference type="GO" id="GO:0004252">
    <property type="term" value="F:serine-type endopeptidase activity"/>
    <property type="evidence" value="ECO:0007669"/>
    <property type="project" value="InterPro"/>
</dbReference>
<dbReference type="InterPro" id="IPR009003">
    <property type="entry name" value="Peptidase_S1_PA"/>
</dbReference>
<evidence type="ECO:0000259" key="6">
    <source>
        <dbReference type="PROSITE" id="PS50240"/>
    </source>
</evidence>
<evidence type="ECO:0000256" key="1">
    <source>
        <dbReference type="ARBA" id="ARBA00022670"/>
    </source>
</evidence>
<dbReference type="AlphaFoldDB" id="A0A2A4JTK1"/>
<comment type="caution">
    <text evidence="7">The sequence shown here is derived from an EMBL/GenBank/DDBJ whole genome shotgun (WGS) entry which is preliminary data.</text>
</comment>
<name>A0A2A4JTK1_HELVI</name>
<dbReference type="InterPro" id="IPR050430">
    <property type="entry name" value="Peptidase_S1"/>
</dbReference>
<dbReference type="EMBL" id="NWSH01000631">
    <property type="protein sequence ID" value="PCG75149.1"/>
    <property type="molecule type" value="Genomic_DNA"/>
</dbReference>
<reference evidence="7" key="1">
    <citation type="submission" date="2017-09" db="EMBL/GenBank/DDBJ databases">
        <title>Contemporary evolution of a Lepidopteran species, Heliothis virescens, in response to modern agricultural practices.</title>
        <authorList>
            <person name="Fritz M.L."/>
            <person name="Deyonke A.M."/>
            <person name="Papanicolaou A."/>
            <person name="Micinski S."/>
            <person name="Westbrook J."/>
            <person name="Gould F."/>
        </authorList>
    </citation>
    <scope>NUCLEOTIDE SEQUENCE [LARGE SCALE GENOMIC DNA]</scope>
    <source>
        <strain evidence="7">HvINT-</strain>
        <tissue evidence="7">Whole body</tissue>
    </source>
</reference>
<dbReference type="PANTHER" id="PTHR24276">
    <property type="entry name" value="POLYSERASE-RELATED"/>
    <property type="match status" value="1"/>
</dbReference>
<sequence length="256" mass="27768">MASLYWAVLLLAGVAYSAELGTQTSVEKYPSLAQVESRAGLLWLQHCVSSVLTSYHVLSTARCFSGVNFSNNNRRIRAGTSYRGTNGIVREVQTVYYNPSFGLLDNDGDIAVIRLDSALTLGSTIQQAAILGEGIYLPYGLNVQLVSWGTTAEGGNIGDNNLYELDLYTVNSDDCLETYFGLDLENNTITENMICAGLRDSRGRDFDSRDEGAPIFYSGVTVGVVSFGVSRGEDSVPVISTNVGSYSNWIVEAARY</sequence>
<dbReference type="STRING" id="7102.A0A2A4JTK1"/>
<gene>
    <name evidence="7" type="ORF">B5V51_12158</name>
</gene>
<dbReference type="GO" id="GO:0006508">
    <property type="term" value="P:proteolysis"/>
    <property type="evidence" value="ECO:0007669"/>
    <property type="project" value="UniProtKB-KW"/>
</dbReference>
<evidence type="ECO:0000313" key="7">
    <source>
        <dbReference type="EMBL" id="PCG75149.1"/>
    </source>
</evidence>
<dbReference type="InterPro" id="IPR043504">
    <property type="entry name" value="Peptidase_S1_PA_chymotrypsin"/>
</dbReference>
<dbReference type="Gene3D" id="2.40.10.10">
    <property type="entry name" value="Trypsin-like serine proteases"/>
    <property type="match status" value="1"/>
</dbReference>
<dbReference type="PROSITE" id="PS50240">
    <property type="entry name" value="TRYPSIN_DOM"/>
    <property type="match status" value="1"/>
</dbReference>
<keyword evidence="4" id="KW-1015">Disulfide bond</keyword>
<evidence type="ECO:0000256" key="3">
    <source>
        <dbReference type="ARBA" id="ARBA00022825"/>
    </source>
</evidence>
<keyword evidence="2" id="KW-0378">Hydrolase</keyword>
<keyword evidence="5" id="KW-0732">Signal</keyword>
<organism evidence="7">
    <name type="scientific">Heliothis virescens</name>
    <name type="common">Tobacco budworm moth</name>
    <dbReference type="NCBI Taxonomy" id="7102"/>
    <lineage>
        <taxon>Eukaryota</taxon>
        <taxon>Metazoa</taxon>
        <taxon>Ecdysozoa</taxon>
        <taxon>Arthropoda</taxon>
        <taxon>Hexapoda</taxon>
        <taxon>Insecta</taxon>
        <taxon>Pterygota</taxon>
        <taxon>Neoptera</taxon>
        <taxon>Endopterygota</taxon>
        <taxon>Lepidoptera</taxon>
        <taxon>Glossata</taxon>
        <taxon>Ditrysia</taxon>
        <taxon>Noctuoidea</taxon>
        <taxon>Noctuidae</taxon>
        <taxon>Heliothinae</taxon>
        <taxon>Heliothis</taxon>
    </lineage>
</organism>
<protein>
    <recommendedName>
        <fullName evidence="6">Peptidase S1 domain-containing protein</fullName>
    </recommendedName>
</protein>
<feature type="signal peptide" evidence="5">
    <location>
        <begin position="1"/>
        <end position="17"/>
    </location>
</feature>
<evidence type="ECO:0000256" key="4">
    <source>
        <dbReference type="ARBA" id="ARBA00023157"/>
    </source>
</evidence>
<proteinExistence type="predicted"/>
<dbReference type="SUPFAM" id="SSF50494">
    <property type="entry name" value="Trypsin-like serine proteases"/>
    <property type="match status" value="1"/>
</dbReference>